<dbReference type="EMBL" id="CP024988">
    <property type="protein sequence ID" value="AWT25966.1"/>
    <property type="molecule type" value="Genomic_DNA"/>
</dbReference>
<evidence type="ECO:0000256" key="1">
    <source>
        <dbReference type="ARBA" id="ARBA00004141"/>
    </source>
</evidence>
<dbReference type="Pfam" id="PF05154">
    <property type="entry name" value="TM2"/>
    <property type="match status" value="1"/>
</dbReference>
<feature type="domain" description="TM2" evidence="7">
    <location>
        <begin position="159"/>
        <end position="199"/>
    </location>
</feature>
<evidence type="ECO:0000259" key="7">
    <source>
        <dbReference type="Pfam" id="PF05154"/>
    </source>
</evidence>
<evidence type="ECO:0000256" key="5">
    <source>
        <dbReference type="SAM" id="MobiDB-lite"/>
    </source>
</evidence>
<dbReference type="STRING" id="1737425.GCA_900049755_00118"/>
<dbReference type="GO" id="GO:0016020">
    <property type="term" value="C:membrane"/>
    <property type="evidence" value="ECO:0007669"/>
    <property type="project" value="UniProtKB-SubCell"/>
</dbReference>
<organism evidence="8 9">
    <name type="scientific">Corynebacterium provencense</name>
    <dbReference type="NCBI Taxonomy" id="1737425"/>
    <lineage>
        <taxon>Bacteria</taxon>
        <taxon>Bacillati</taxon>
        <taxon>Actinomycetota</taxon>
        <taxon>Actinomycetes</taxon>
        <taxon>Mycobacteriales</taxon>
        <taxon>Corynebacteriaceae</taxon>
        <taxon>Corynebacterium</taxon>
    </lineage>
</organism>
<gene>
    <name evidence="8" type="ORF">Csp1_11660</name>
</gene>
<accession>A0A2Z3YNK1</accession>
<evidence type="ECO:0000256" key="2">
    <source>
        <dbReference type="ARBA" id="ARBA00022692"/>
    </source>
</evidence>
<dbReference type="OrthoDB" id="2004788at2"/>
<reference evidence="9" key="1">
    <citation type="submission" date="2017-11" db="EMBL/GenBank/DDBJ databases">
        <title>Otitis media/interna in a cat caused by the recently described species Corynebacterium provencense.</title>
        <authorList>
            <person name="Kittl S."/>
            <person name="Brodard I."/>
            <person name="Rychener L."/>
            <person name="Jores J."/>
            <person name="Roosje P."/>
            <person name="Gobeli Brawand S."/>
        </authorList>
    </citation>
    <scope>NUCLEOTIDE SEQUENCE [LARGE SCALE GENOMIC DNA]</scope>
    <source>
        <strain evidence="9">17KM38</strain>
    </source>
</reference>
<feature type="compositionally biased region" description="Low complexity" evidence="5">
    <location>
        <begin position="77"/>
        <end position="136"/>
    </location>
</feature>
<feature type="compositionally biased region" description="Basic and acidic residues" evidence="5">
    <location>
        <begin position="8"/>
        <end position="21"/>
    </location>
</feature>
<keyword evidence="4 6" id="KW-0472">Membrane</keyword>
<dbReference type="AlphaFoldDB" id="A0A2Z3YNK1"/>
<sequence>MTGPGEQGGRDREPSGSDRDGTSGAGPAPENSGSGGPAGNPYTAGAQPGGSGHDSSSGGNPYAGNPYAGDTYPGDTYPGQDGYQGYSGYQGYQGYQGQDFQDGHQGYQGYQSYQGYPGYQPTPGYPGYQDPQGYPGYAGQPGYPGAVGYPGYPGYGYSPKSKAVGALLAFFLGTFGAHNFYFGLKNRAVTQLVLTLGSWAALVVGVIALAAGVDSQLSYDSEGYYSYSDSGDGTAVFGALLLVAASLTLTAVAIWAFVEFIMVLIGTRTYARDAQGLIIR</sequence>
<dbReference type="Proteomes" id="UP000247696">
    <property type="component" value="Chromosome"/>
</dbReference>
<dbReference type="RefSeq" id="WP_110482484.1">
    <property type="nucleotide sequence ID" value="NZ_CP024988.1"/>
</dbReference>
<comment type="subcellular location">
    <subcellularLocation>
        <location evidence="1">Membrane</location>
        <topology evidence="1">Multi-pass membrane protein</topology>
    </subcellularLocation>
</comment>
<evidence type="ECO:0000313" key="9">
    <source>
        <dbReference type="Proteomes" id="UP000247696"/>
    </source>
</evidence>
<feature type="region of interest" description="Disordered" evidence="5">
    <location>
        <begin position="1"/>
        <end position="136"/>
    </location>
</feature>
<keyword evidence="2 6" id="KW-0812">Transmembrane</keyword>
<evidence type="ECO:0000313" key="8">
    <source>
        <dbReference type="EMBL" id="AWT25966.1"/>
    </source>
</evidence>
<name>A0A2Z3YNK1_9CORY</name>
<dbReference type="KEGG" id="cpre:Csp1_11660"/>
<evidence type="ECO:0000256" key="3">
    <source>
        <dbReference type="ARBA" id="ARBA00022989"/>
    </source>
</evidence>
<proteinExistence type="predicted"/>
<protein>
    <recommendedName>
        <fullName evidence="7">TM2 domain-containing protein</fullName>
    </recommendedName>
</protein>
<keyword evidence="3 6" id="KW-1133">Transmembrane helix</keyword>
<feature type="transmembrane region" description="Helical" evidence="6">
    <location>
        <begin position="233"/>
        <end position="258"/>
    </location>
</feature>
<feature type="transmembrane region" description="Helical" evidence="6">
    <location>
        <begin position="193"/>
        <end position="213"/>
    </location>
</feature>
<dbReference type="InterPro" id="IPR007829">
    <property type="entry name" value="TM2"/>
</dbReference>
<evidence type="ECO:0000256" key="6">
    <source>
        <dbReference type="SAM" id="Phobius"/>
    </source>
</evidence>
<keyword evidence="9" id="KW-1185">Reference proteome</keyword>
<feature type="transmembrane region" description="Helical" evidence="6">
    <location>
        <begin position="163"/>
        <end position="181"/>
    </location>
</feature>
<evidence type="ECO:0000256" key="4">
    <source>
        <dbReference type="ARBA" id="ARBA00023136"/>
    </source>
</evidence>